<dbReference type="RefSeq" id="WP_348738516.1">
    <property type="nucleotide sequence ID" value="NZ_CAXJRC010000022.1"/>
</dbReference>
<evidence type="ECO:0008006" key="4">
    <source>
        <dbReference type="Google" id="ProtNLM"/>
    </source>
</evidence>
<organism evidence="2 3">
    <name type="scientific">Tenacibaculum vairaonense</name>
    <dbReference type="NCBI Taxonomy" id="3137860"/>
    <lineage>
        <taxon>Bacteria</taxon>
        <taxon>Pseudomonadati</taxon>
        <taxon>Bacteroidota</taxon>
        <taxon>Flavobacteriia</taxon>
        <taxon>Flavobacteriales</taxon>
        <taxon>Flavobacteriaceae</taxon>
        <taxon>Tenacibaculum</taxon>
    </lineage>
</organism>
<feature type="chain" id="PRO_5046886468" description="Lipoprotein" evidence="1">
    <location>
        <begin position="31"/>
        <end position="287"/>
    </location>
</feature>
<evidence type="ECO:0000313" key="3">
    <source>
        <dbReference type="Proteomes" id="UP001497602"/>
    </source>
</evidence>
<sequence length="287" mass="31188">MALRIVQKNLRYLFVFGLLLIAASCQNSDADVLPETLTEIPEDEVLNVVLADDISDDIDNILDDDDADFSKASAKGVTPPNSHPGCVVRSIEETTTGKIVTLDFGDGCESKRGRVLTGKIIIEYVRTGDGFSKTVTFENFTAAGNSVEGTKSISKVKENASGNPEKTHMVDITITLTTGEVITKKGQKVKEKIEGADTDTRGDDVYSISGNWESVNKEGKIKKAVITTNLRREYACKYIVSGVVELTKDASTYTLDFGDGTCDNLATLTDASGNSKEITLRDRKRKK</sequence>
<dbReference type="EMBL" id="CAXJRC010000022">
    <property type="protein sequence ID" value="CAL2106769.1"/>
    <property type="molecule type" value="Genomic_DNA"/>
</dbReference>
<feature type="signal peptide" evidence="1">
    <location>
        <begin position="1"/>
        <end position="30"/>
    </location>
</feature>
<evidence type="ECO:0000256" key="1">
    <source>
        <dbReference type="SAM" id="SignalP"/>
    </source>
</evidence>
<gene>
    <name evidence="2" type="ORF">T190115A13A_20049</name>
</gene>
<evidence type="ECO:0000313" key="2">
    <source>
        <dbReference type="EMBL" id="CAL2106769.1"/>
    </source>
</evidence>
<keyword evidence="3" id="KW-1185">Reference proteome</keyword>
<proteinExistence type="predicted"/>
<keyword evidence="1" id="KW-0732">Signal</keyword>
<comment type="caution">
    <text evidence="2">The sequence shown here is derived from an EMBL/GenBank/DDBJ whole genome shotgun (WGS) entry which is preliminary data.</text>
</comment>
<accession>A0ABM9PM54</accession>
<name>A0ABM9PM54_9FLAO</name>
<dbReference type="Proteomes" id="UP001497602">
    <property type="component" value="Unassembled WGS sequence"/>
</dbReference>
<dbReference type="PROSITE" id="PS51257">
    <property type="entry name" value="PROKAR_LIPOPROTEIN"/>
    <property type="match status" value="1"/>
</dbReference>
<reference evidence="2 3" key="1">
    <citation type="submission" date="2024-05" db="EMBL/GenBank/DDBJ databases">
        <authorList>
            <person name="Duchaud E."/>
        </authorList>
    </citation>
    <scope>NUCLEOTIDE SEQUENCE [LARGE SCALE GENOMIC DNA]</scope>
    <source>
        <strain evidence="2">Ena-SAMPLE-TAB-13-05-2024-13:56:06:370-140305</strain>
    </source>
</reference>
<protein>
    <recommendedName>
        <fullName evidence="4">Lipoprotein</fullName>
    </recommendedName>
</protein>